<reference evidence="1 2" key="1">
    <citation type="submission" date="2019-05" db="EMBL/GenBank/DDBJ databases">
        <title>Another draft genome of Portunus trituberculatus and its Hox gene families provides insights of decapod evolution.</title>
        <authorList>
            <person name="Jeong J.-H."/>
            <person name="Song I."/>
            <person name="Kim S."/>
            <person name="Choi T."/>
            <person name="Kim D."/>
            <person name="Ryu S."/>
            <person name="Kim W."/>
        </authorList>
    </citation>
    <scope>NUCLEOTIDE SEQUENCE [LARGE SCALE GENOMIC DNA]</scope>
    <source>
        <tissue evidence="1">Muscle</tissue>
    </source>
</reference>
<gene>
    <name evidence="1" type="ORF">E2C01_091865</name>
</gene>
<proteinExistence type="predicted"/>
<dbReference type="EMBL" id="VSRR010106641">
    <property type="protein sequence ID" value="MPC96598.1"/>
    <property type="molecule type" value="Genomic_DNA"/>
</dbReference>
<sequence>MVPKQRVYGHQQPNGSWTGLIGLLQRQGPPWYSGTMLCFGVRGVSKRTGSNPVHGPSEGWAFSLGVTVS</sequence>
<protein>
    <submittedName>
        <fullName evidence="1">Uncharacterized protein</fullName>
    </submittedName>
</protein>
<evidence type="ECO:0000313" key="1">
    <source>
        <dbReference type="EMBL" id="MPC96598.1"/>
    </source>
</evidence>
<organism evidence="1 2">
    <name type="scientific">Portunus trituberculatus</name>
    <name type="common">Swimming crab</name>
    <name type="synonym">Neptunus trituberculatus</name>
    <dbReference type="NCBI Taxonomy" id="210409"/>
    <lineage>
        <taxon>Eukaryota</taxon>
        <taxon>Metazoa</taxon>
        <taxon>Ecdysozoa</taxon>
        <taxon>Arthropoda</taxon>
        <taxon>Crustacea</taxon>
        <taxon>Multicrustacea</taxon>
        <taxon>Malacostraca</taxon>
        <taxon>Eumalacostraca</taxon>
        <taxon>Eucarida</taxon>
        <taxon>Decapoda</taxon>
        <taxon>Pleocyemata</taxon>
        <taxon>Brachyura</taxon>
        <taxon>Eubrachyura</taxon>
        <taxon>Portunoidea</taxon>
        <taxon>Portunidae</taxon>
        <taxon>Portuninae</taxon>
        <taxon>Portunus</taxon>
    </lineage>
</organism>
<name>A0A5B7JU41_PORTR</name>
<evidence type="ECO:0000313" key="2">
    <source>
        <dbReference type="Proteomes" id="UP000324222"/>
    </source>
</evidence>
<dbReference type="Proteomes" id="UP000324222">
    <property type="component" value="Unassembled WGS sequence"/>
</dbReference>
<keyword evidence="2" id="KW-1185">Reference proteome</keyword>
<accession>A0A5B7JU41</accession>
<dbReference type="AlphaFoldDB" id="A0A5B7JU41"/>
<comment type="caution">
    <text evidence="1">The sequence shown here is derived from an EMBL/GenBank/DDBJ whole genome shotgun (WGS) entry which is preliminary data.</text>
</comment>